<dbReference type="GO" id="GO:0005829">
    <property type="term" value="C:cytosol"/>
    <property type="evidence" value="ECO:0007669"/>
    <property type="project" value="TreeGrafter"/>
</dbReference>
<evidence type="ECO:0000259" key="2">
    <source>
        <dbReference type="PROSITE" id="PS50173"/>
    </source>
</evidence>
<dbReference type="InterPro" id="IPR036775">
    <property type="entry name" value="DNA_pol_Y-fam_lit_finger_sf"/>
</dbReference>
<evidence type="ECO:0000256" key="1">
    <source>
        <dbReference type="ARBA" id="ARBA00010945"/>
    </source>
</evidence>
<dbReference type="PANTHER" id="PTHR11076">
    <property type="entry name" value="DNA REPAIR POLYMERASE UMUC / TRANSFERASE FAMILY MEMBER"/>
    <property type="match status" value="1"/>
</dbReference>
<dbReference type="Gene3D" id="3.40.1170.60">
    <property type="match status" value="1"/>
</dbReference>
<dbReference type="InterPro" id="IPR017961">
    <property type="entry name" value="DNA_pol_Y-fam_little_finger"/>
</dbReference>
<dbReference type="InterPro" id="IPR043502">
    <property type="entry name" value="DNA/RNA_pol_sf"/>
</dbReference>
<dbReference type="PROSITE" id="PS50173">
    <property type="entry name" value="UMUC"/>
    <property type="match status" value="1"/>
</dbReference>
<dbReference type="SUPFAM" id="SSF100879">
    <property type="entry name" value="Lesion bypass DNA polymerase (Y-family), little finger domain"/>
    <property type="match status" value="1"/>
</dbReference>
<dbReference type="Pfam" id="PF11799">
    <property type="entry name" value="IMS_C"/>
    <property type="match status" value="1"/>
</dbReference>
<gene>
    <name evidence="3" type="ORF">H8E41_06365</name>
</gene>
<dbReference type="Proteomes" id="UP000614424">
    <property type="component" value="Unassembled WGS sequence"/>
</dbReference>
<feature type="domain" description="UmuC" evidence="2">
    <location>
        <begin position="5"/>
        <end position="187"/>
    </location>
</feature>
<comment type="caution">
    <text evidence="3">The sequence shown here is derived from an EMBL/GenBank/DDBJ whole genome shotgun (WGS) entry which is preliminary data.</text>
</comment>
<protein>
    <recommendedName>
        <fullName evidence="2">UmuC domain-containing protein</fullName>
    </recommendedName>
</protein>
<proteinExistence type="inferred from homology"/>
<dbReference type="EMBL" id="JACNJZ010000091">
    <property type="protein sequence ID" value="MBC8317512.1"/>
    <property type="molecule type" value="Genomic_DNA"/>
</dbReference>
<dbReference type="SUPFAM" id="SSF56672">
    <property type="entry name" value="DNA/RNA polymerases"/>
    <property type="match status" value="1"/>
</dbReference>
<dbReference type="GO" id="GO:0003684">
    <property type="term" value="F:damaged DNA binding"/>
    <property type="evidence" value="ECO:0007669"/>
    <property type="project" value="InterPro"/>
</dbReference>
<dbReference type="GO" id="GO:0006281">
    <property type="term" value="P:DNA repair"/>
    <property type="evidence" value="ECO:0007669"/>
    <property type="project" value="InterPro"/>
</dbReference>
<dbReference type="GO" id="GO:0009432">
    <property type="term" value="P:SOS response"/>
    <property type="evidence" value="ECO:0007669"/>
    <property type="project" value="TreeGrafter"/>
</dbReference>
<accession>A0A8J6TFJ1</accession>
<evidence type="ECO:0000313" key="3">
    <source>
        <dbReference type="EMBL" id="MBC8317512.1"/>
    </source>
</evidence>
<dbReference type="InterPro" id="IPR043128">
    <property type="entry name" value="Rev_trsase/Diguanyl_cyclase"/>
</dbReference>
<dbReference type="InterPro" id="IPR001126">
    <property type="entry name" value="UmuC"/>
</dbReference>
<sequence>MERSIIHLNVADFAVAIEKLLDRSLCNQPVIVTTARSSRPVVHDMSEEAFHEGVRKGMLLKEARRLCRKAVLKETQPKIYQKAMRGMLRQALPYTPLVEAGNHDGHLFMDVSGTGRLFGQPSDIACRIRKSTQNYLGLNPIWTVATNKLVAKAASRLVKPSGEYIVAAGTEDTFLAPLPLSLLPGLFRRELIRMQEFNLRITGQAAALSLSQLMIPFGKRAEKIYCAVRGIDSTPVFSMARTPPKICVEHFFAHESNDWNLALTVLFKLAEKAGRRLRYRNLTARQISIFLEYADRQQAVRQTTVKKGLCHDDTLFCLARTILQRAWTRRVQLRCLRLTCDKLTIPSPQACLFPEEKKHTVRQQNLTSALDRIRGRHGEASIRHARCFAY</sequence>
<dbReference type="PANTHER" id="PTHR11076:SF33">
    <property type="entry name" value="DNA POLYMERASE KAPPA"/>
    <property type="match status" value="1"/>
</dbReference>
<name>A0A8J6TFJ1_9BACT</name>
<dbReference type="Gene3D" id="3.30.1490.100">
    <property type="entry name" value="DNA polymerase, Y-family, little finger domain"/>
    <property type="match status" value="1"/>
</dbReference>
<reference evidence="3 4" key="1">
    <citation type="submission" date="2020-08" db="EMBL/GenBank/DDBJ databases">
        <title>Bridging the membrane lipid divide: bacteria of the FCB group superphylum have the potential to synthesize archaeal ether lipids.</title>
        <authorList>
            <person name="Villanueva L."/>
            <person name="Von Meijenfeldt F.A.B."/>
            <person name="Westbye A.B."/>
            <person name="Yadav S."/>
            <person name="Hopmans E.C."/>
            <person name="Dutilh B.E."/>
            <person name="Sinninghe Damste J.S."/>
        </authorList>
    </citation>
    <scope>NUCLEOTIDE SEQUENCE [LARGE SCALE GENOMIC DNA]</scope>
    <source>
        <strain evidence="3">NIOZ-UU47</strain>
    </source>
</reference>
<dbReference type="AlphaFoldDB" id="A0A8J6TFJ1"/>
<dbReference type="InterPro" id="IPR050116">
    <property type="entry name" value="DNA_polymerase-Y"/>
</dbReference>
<dbReference type="Pfam" id="PF00817">
    <property type="entry name" value="IMS"/>
    <property type="match status" value="1"/>
</dbReference>
<dbReference type="Gene3D" id="3.30.70.270">
    <property type="match status" value="1"/>
</dbReference>
<comment type="similarity">
    <text evidence="1">Belongs to the DNA polymerase type-Y family.</text>
</comment>
<dbReference type="GO" id="GO:0042276">
    <property type="term" value="P:error-prone translesion synthesis"/>
    <property type="evidence" value="ECO:0007669"/>
    <property type="project" value="TreeGrafter"/>
</dbReference>
<organism evidence="3 4">
    <name type="scientific">Candidatus Desulfobia pelagia</name>
    <dbReference type="NCBI Taxonomy" id="2841692"/>
    <lineage>
        <taxon>Bacteria</taxon>
        <taxon>Pseudomonadati</taxon>
        <taxon>Thermodesulfobacteriota</taxon>
        <taxon>Desulfobulbia</taxon>
        <taxon>Desulfobulbales</taxon>
        <taxon>Desulfobulbaceae</taxon>
        <taxon>Candidatus Desulfobia</taxon>
    </lineage>
</organism>
<dbReference type="GO" id="GO:0003887">
    <property type="term" value="F:DNA-directed DNA polymerase activity"/>
    <property type="evidence" value="ECO:0007669"/>
    <property type="project" value="UniProtKB-KW"/>
</dbReference>
<evidence type="ECO:0000313" key="4">
    <source>
        <dbReference type="Proteomes" id="UP000614424"/>
    </source>
</evidence>